<feature type="region of interest" description="Disordered" evidence="6">
    <location>
        <begin position="1"/>
        <end position="89"/>
    </location>
</feature>
<reference evidence="7 8" key="1">
    <citation type="submission" date="2010-05" db="EMBL/GenBank/DDBJ databases">
        <title>The Genome Sequence of Thecamonas trahens ATCC 50062.</title>
        <authorList>
            <consortium name="The Broad Institute Genome Sequencing Platform"/>
            <person name="Russ C."/>
            <person name="Cuomo C."/>
            <person name="Shea T."/>
            <person name="Young S.K."/>
            <person name="Zeng Q."/>
            <person name="Koehrsen M."/>
            <person name="Haas B."/>
            <person name="Borodovsky M."/>
            <person name="Guigo R."/>
            <person name="Alvarado L."/>
            <person name="Berlin A."/>
            <person name="Bochicchio J."/>
            <person name="Borenstein D."/>
            <person name="Chapman S."/>
            <person name="Chen Z."/>
            <person name="Freedman E."/>
            <person name="Gellesch M."/>
            <person name="Goldberg J."/>
            <person name="Griggs A."/>
            <person name="Gujja S."/>
            <person name="Heilman E."/>
            <person name="Heiman D."/>
            <person name="Hepburn T."/>
            <person name="Howarth C."/>
            <person name="Jen D."/>
            <person name="Larson L."/>
            <person name="Mehta T."/>
            <person name="Park D."/>
            <person name="Pearson M."/>
            <person name="Roberts A."/>
            <person name="Saif S."/>
            <person name="Shenoy N."/>
            <person name="Sisk P."/>
            <person name="Stolte C."/>
            <person name="Sykes S."/>
            <person name="Thomson T."/>
            <person name="Walk T."/>
            <person name="White J."/>
            <person name="Yandava C."/>
            <person name="Burger G."/>
            <person name="Gray M.W."/>
            <person name="Holland P.W.H."/>
            <person name="King N."/>
            <person name="Lang F.B.F."/>
            <person name="Roger A.J."/>
            <person name="Ruiz-Trillo I."/>
            <person name="Lander E."/>
            <person name="Nusbaum C."/>
        </authorList>
    </citation>
    <scope>NUCLEOTIDE SEQUENCE [LARGE SCALE GENOMIC DNA]</scope>
    <source>
        <strain evidence="7 8">ATCC 50062</strain>
    </source>
</reference>
<feature type="compositionally biased region" description="Basic and acidic residues" evidence="6">
    <location>
        <begin position="1"/>
        <end position="15"/>
    </location>
</feature>
<dbReference type="GO" id="GO:0005737">
    <property type="term" value="C:cytoplasm"/>
    <property type="evidence" value="ECO:0007669"/>
    <property type="project" value="UniProtKB-SubCell"/>
</dbReference>
<dbReference type="STRING" id="461836.A0A0L0D2S0"/>
<accession>A0A0L0D2S0</accession>
<keyword evidence="4" id="KW-0677">Repeat</keyword>
<keyword evidence="3" id="KW-0853">WD repeat</keyword>
<feature type="coiled-coil region" evidence="5">
    <location>
        <begin position="154"/>
        <end position="188"/>
    </location>
</feature>
<dbReference type="EMBL" id="GL349539">
    <property type="protein sequence ID" value="KNC46480.1"/>
    <property type="molecule type" value="Genomic_DNA"/>
</dbReference>
<evidence type="ECO:0000313" key="8">
    <source>
        <dbReference type="Proteomes" id="UP000054408"/>
    </source>
</evidence>
<dbReference type="InterPro" id="IPR050687">
    <property type="entry name" value="Dynein_IC"/>
</dbReference>
<dbReference type="GO" id="GO:0045503">
    <property type="term" value="F:dynein light chain binding"/>
    <property type="evidence" value="ECO:0007669"/>
    <property type="project" value="TreeGrafter"/>
</dbReference>
<dbReference type="GO" id="GO:0045504">
    <property type="term" value="F:dynein heavy chain binding"/>
    <property type="evidence" value="ECO:0007669"/>
    <property type="project" value="TreeGrafter"/>
</dbReference>
<dbReference type="SMART" id="SM00320">
    <property type="entry name" value="WD40"/>
    <property type="match status" value="5"/>
</dbReference>
<dbReference type="PANTHER" id="PTHR12442:SF22">
    <property type="entry name" value="CYTOPLASMIC DYNEIN 1 INTERMEDIATE CHAIN-RELATED"/>
    <property type="match status" value="1"/>
</dbReference>
<dbReference type="Proteomes" id="UP000054408">
    <property type="component" value="Unassembled WGS sequence"/>
</dbReference>
<dbReference type="InterPro" id="IPR015943">
    <property type="entry name" value="WD40/YVTN_repeat-like_dom_sf"/>
</dbReference>
<dbReference type="Pfam" id="PF00400">
    <property type="entry name" value="WD40"/>
    <property type="match status" value="2"/>
</dbReference>
<dbReference type="GO" id="GO:0010970">
    <property type="term" value="P:transport along microtubule"/>
    <property type="evidence" value="ECO:0007669"/>
    <property type="project" value="TreeGrafter"/>
</dbReference>
<feature type="compositionally biased region" description="Basic residues" evidence="6">
    <location>
        <begin position="50"/>
        <end position="59"/>
    </location>
</feature>
<dbReference type="SUPFAM" id="SSF50978">
    <property type="entry name" value="WD40 repeat-like"/>
    <property type="match status" value="1"/>
</dbReference>
<evidence type="ECO:0000256" key="4">
    <source>
        <dbReference type="ARBA" id="ARBA00022737"/>
    </source>
</evidence>
<feature type="compositionally biased region" description="Basic and acidic residues" evidence="6">
    <location>
        <begin position="61"/>
        <end position="71"/>
    </location>
</feature>
<name>A0A0L0D2S0_THETB</name>
<keyword evidence="5" id="KW-0175">Coiled coil</keyword>
<keyword evidence="8" id="KW-1185">Reference proteome</keyword>
<dbReference type="Gene3D" id="2.130.10.10">
    <property type="entry name" value="YVTN repeat-like/Quinoprotein amine dehydrogenase"/>
    <property type="match status" value="2"/>
</dbReference>
<dbReference type="OMA" id="MHDRPEY"/>
<keyword evidence="2" id="KW-0963">Cytoplasm</keyword>
<evidence type="ECO:0000256" key="1">
    <source>
        <dbReference type="ARBA" id="ARBA00004496"/>
    </source>
</evidence>
<dbReference type="GeneID" id="25569480"/>
<dbReference type="eggNOG" id="KOG1587">
    <property type="taxonomic scope" value="Eukaryota"/>
</dbReference>
<dbReference type="RefSeq" id="XP_013752594.1">
    <property type="nucleotide sequence ID" value="XM_013897140.1"/>
</dbReference>
<dbReference type="InterPro" id="IPR036322">
    <property type="entry name" value="WD40_repeat_dom_sf"/>
</dbReference>
<dbReference type="InterPro" id="IPR001680">
    <property type="entry name" value="WD40_rpt"/>
</dbReference>
<dbReference type="GO" id="GO:0005868">
    <property type="term" value="C:cytoplasmic dynein complex"/>
    <property type="evidence" value="ECO:0007669"/>
    <property type="project" value="TreeGrafter"/>
</dbReference>
<organism evidence="7 8">
    <name type="scientific">Thecamonas trahens ATCC 50062</name>
    <dbReference type="NCBI Taxonomy" id="461836"/>
    <lineage>
        <taxon>Eukaryota</taxon>
        <taxon>Apusozoa</taxon>
        <taxon>Apusomonadida</taxon>
        <taxon>Apusomonadidae</taxon>
        <taxon>Thecamonas</taxon>
    </lineage>
</organism>
<evidence type="ECO:0000256" key="2">
    <source>
        <dbReference type="ARBA" id="ARBA00022490"/>
    </source>
</evidence>
<protein>
    <submittedName>
        <fullName evidence="7">Dync1i1 protein</fullName>
    </submittedName>
</protein>
<feature type="non-terminal residue" evidence="7">
    <location>
        <position position="1"/>
    </location>
</feature>
<evidence type="ECO:0000256" key="5">
    <source>
        <dbReference type="SAM" id="Coils"/>
    </source>
</evidence>
<evidence type="ECO:0000256" key="3">
    <source>
        <dbReference type="ARBA" id="ARBA00022574"/>
    </source>
</evidence>
<dbReference type="PANTHER" id="PTHR12442">
    <property type="entry name" value="DYNEIN INTERMEDIATE CHAIN"/>
    <property type="match status" value="1"/>
</dbReference>
<evidence type="ECO:0000256" key="6">
    <source>
        <dbReference type="SAM" id="MobiDB-lite"/>
    </source>
</evidence>
<gene>
    <name evidence="7" type="ORF">AMSG_11554</name>
</gene>
<sequence>EEHKTRREELARKADAVAGRTPVATADAASGTDGGEAKDAGAASQEKGRKGSRKARAGRGGKGEARGDGAKTKGKGKAGTGKAVASKAEPVTVDELVLSAVGDVDPSGKSRRRRKVELSMEVVAKVEADVAPDVREQYSREIQTETTLADLVQQEAAAERLTELEAAVADAEAEAAAAAAEAEAADAASKRTISLQERKAVLESENFLSFFTKASSWMNRALNEEYDIMVDYTMDYARDGGGMSLADSLTHRAVFASDRWSRHRSVTSLDWSPQFPELFLGALNSNEMDPLEPGGGVLVWSERTEEAPELVLLCESPVTAAQFSPFNPQLVVAGTYSGQVVIWDMRVQKRTPVLRTPLSSQGHTHPIYAARVVGTPNAHNLISISTDGRLCSWTLDMLAAPQEVLELTNKQLKKPVAVTALDFAAKEANAFVAGAEDGSVYAGFRHGAKQGLDDARAGHFGMVTALDVHPPGGSTDFSELFLSSSMDWSAKLWSIGSPEPIYSFEDAHDYIYDVQWSPAHPALFATGDGGGFLDIWNLNANSEVPLVKAQLPTPGASISQLRWSADGTRIIAGDSLGSVHLFDVGKEIAEPAADEWSRFEHTLSQLRRV</sequence>
<comment type="subcellular location">
    <subcellularLocation>
        <location evidence="1">Cytoplasm</location>
    </subcellularLocation>
</comment>
<proteinExistence type="predicted"/>
<dbReference type="AlphaFoldDB" id="A0A0L0D2S0"/>
<evidence type="ECO:0000313" key="7">
    <source>
        <dbReference type="EMBL" id="KNC46480.1"/>
    </source>
</evidence>
<dbReference type="OrthoDB" id="4189at2759"/>